<gene>
    <name evidence="1" type="ORF">EIZ48_27375</name>
</gene>
<dbReference type="Pfam" id="PF11163">
    <property type="entry name" value="DUF2947"/>
    <property type="match status" value="1"/>
</dbReference>
<protein>
    <submittedName>
        <fullName evidence="1">DUF2947 family protein</fullName>
    </submittedName>
</protein>
<sequence length="71" mass="8452">MTKEIPGVFYDDPKMSENHLKQVNILSKDECSTLWQKFVSHSNRHLMLLDSSEWASKIIAENPCWYCWFED</sequence>
<dbReference type="EMBL" id="RSEJ01000054">
    <property type="protein sequence ID" value="NBI56220.1"/>
    <property type="molecule type" value="Genomic_DNA"/>
</dbReference>
<evidence type="ECO:0000313" key="2">
    <source>
        <dbReference type="Proteomes" id="UP000738517"/>
    </source>
</evidence>
<keyword evidence="2" id="KW-1185">Reference proteome</keyword>
<dbReference type="InterPro" id="IPR021334">
    <property type="entry name" value="DUF2947"/>
</dbReference>
<comment type="caution">
    <text evidence="1">The sequence shown here is derived from an EMBL/GenBank/DDBJ whole genome shotgun (WGS) entry which is preliminary data.</text>
</comment>
<accession>A0ABW9YR84</accession>
<reference evidence="1 2" key="1">
    <citation type="journal article" date="2017" name="Int. J. Syst. Evol. Microbiol.">
        <title>Photobacterium alginatilyticum sp. nov., a marine bacterium isolated from bottom seawater.</title>
        <authorList>
            <person name="Wang X."/>
            <person name="Wang Y."/>
            <person name="Yang X."/>
            <person name="Sun H."/>
            <person name="Li B."/>
            <person name="Zhang X.H."/>
        </authorList>
    </citation>
    <scope>NUCLEOTIDE SEQUENCE [LARGE SCALE GENOMIC DNA]</scope>
    <source>
        <strain evidence="1 2">P03D4</strain>
    </source>
</reference>
<dbReference type="Proteomes" id="UP000738517">
    <property type="component" value="Unassembled WGS sequence"/>
</dbReference>
<proteinExistence type="predicted"/>
<name>A0ABW9YR84_9GAMM</name>
<evidence type="ECO:0000313" key="1">
    <source>
        <dbReference type="EMBL" id="NBI56220.1"/>
    </source>
</evidence>
<organism evidence="1 2">
    <name type="scientific">Photobacterium alginatilyticum</name>
    <dbReference type="NCBI Taxonomy" id="1775171"/>
    <lineage>
        <taxon>Bacteria</taxon>
        <taxon>Pseudomonadati</taxon>
        <taxon>Pseudomonadota</taxon>
        <taxon>Gammaproteobacteria</taxon>
        <taxon>Vibrionales</taxon>
        <taxon>Vibrionaceae</taxon>
        <taxon>Photobacterium</taxon>
    </lineage>
</organism>